<evidence type="ECO:0000259" key="1">
    <source>
        <dbReference type="SMART" id="SM01126"/>
    </source>
</evidence>
<gene>
    <name evidence="2" type="ORF">EZS28_012457</name>
</gene>
<accession>A0A5J4WAM1</accession>
<evidence type="ECO:0000313" key="2">
    <source>
        <dbReference type="EMBL" id="KAA6392014.1"/>
    </source>
</evidence>
<organism evidence="2 3">
    <name type="scientific">Streblomastix strix</name>
    <dbReference type="NCBI Taxonomy" id="222440"/>
    <lineage>
        <taxon>Eukaryota</taxon>
        <taxon>Metamonada</taxon>
        <taxon>Preaxostyla</taxon>
        <taxon>Oxymonadida</taxon>
        <taxon>Streblomastigidae</taxon>
        <taxon>Streblomastix</taxon>
    </lineage>
</organism>
<protein>
    <recommendedName>
        <fullName evidence="1">ISXO2-like transposase domain-containing protein</fullName>
    </recommendedName>
</protein>
<dbReference type="OrthoDB" id="8061556at2759"/>
<dbReference type="Pfam" id="PF12762">
    <property type="entry name" value="DDE_Tnp_IS1595"/>
    <property type="match status" value="1"/>
</dbReference>
<dbReference type="AlphaFoldDB" id="A0A5J4WAM1"/>
<sequence>MEFILNIQTYFAIETVELCCQVDQIQQILQFQLDESAIHRRKFNRGRRKPLIWIWTAVERKPGGGNSGLYIIKVVKNGTAVNLLRIIKDTIAPGTTLINDQWASYRGIAGLEGYNFTHLDVNHQLIYVDPITGACTNAIESSCHLLRKFFPEHGFPT</sequence>
<name>A0A5J4WAM1_9EUKA</name>
<reference evidence="2 3" key="1">
    <citation type="submission" date="2019-03" db="EMBL/GenBank/DDBJ databases">
        <title>Single cell metagenomics reveals metabolic interactions within the superorganism composed of flagellate Streblomastix strix and complex community of Bacteroidetes bacteria on its surface.</title>
        <authorList>
            <person name="Treitli S.C."/>
            <person name="Kolisko M."/>
            <person name="Husnik F."/>
            <person name="Keeling P."/>
            <person name="Hampl V."/>
        </authorList>
    </citation>
    <scope>NUCLEOTIDE SEQUENCE [LARGE SCALE GENOMIC DNA]</scope>
    <source>
        <strain evidence="2">ST1C</strain>
    </source>
</reference>
<dbReference type="PANTHER" id="PTHR47163">
    <property type="entry name" value="DDE_TNP_IS1595 DOMAIN-CONTAINING PROTEIN"/>
    <property type="match status" value="1"/>
</dbReference>
<dbReference type="EMBL" id="SNRW01002689">
    <property type="protein sequence ID" value="KAA6392014.1"/>
    <property type="molecule type" value="Genomic_DNA"/>
</dbReference>
<dbReference type="Proteomes" id="UP000324800">
    <property type="component" value="Unassembled WGS sequence"/>
</dbReference>
<dbReference type="InterPro" id="IPR024445">
    <property type="entry name" value="Tnp_ISXO2-like"/>
</dbReference>
<evidence type="ECO:0000313" key="3">
    <source>
        <dbReference type="Proteomes" id="UP000324800"/>
    </source>
</evidence>
<dbReference type="InterPro" id="IPR053164">
    <property type="entry name" value="IS1016-like_transposase"/>
</dbReference>
<comment type="caution">
    <text evidence="2">The sequence shown here is derived from an EMBL/GenBank/DDBJ whole genome shotgun (WGS) entry which is preliminary data.</text>
</comment>
<dbReference type="SMART" id="SM01126">
    <property type="entry name" value="DDE_Tnp_IS1595"/>
    <property type="match status" value="1"/>
</dbReference>
<feature type="domain" description="ISXO2-like transposase" evidence="1">
    <location>
        <begin position="30"/>
        <end position="153"/>
    </location>
</feature>
<proteinExistence type="predicted"/>
<dbReference type="PANTHER" id="PTHR47163:SF2">
    <property type="entry name" value="SI:DKEY-17M8.2"/>
    <property type="match status" value="1"/>
</dbReference>